<organism evidence="2 3">
    <name type="scientific">Devosia nitrariae</name>
    <dbReference type="NCBI Taxonomy" id="2071872"/>
    <lineage>
        <taxon>Bacteria</taxon>
        <taxon>Pseudomonadati</taxon>
        <taxon>Pseudomonadota</taxon>
        <taxon>Alphaproteobacteria</taxon>
        <taxon>Hyphomicrobiales</taxon>
        <taxon>Devosiaceae</taxon>
        <taxon>Devosia</taxon>
    </lineage>
</organism>
<sequence length="125" mass="13709">MISTKAAMATVAVADFERARDFYEKTLELKPTGTETRDAATYATGGTPLFVYQSQYAGTNQATTVSWDVGGDIKPVLDHLRAKGVTFEHYDFPGVSRDGDIHDMEGFKLAWFKDPDGNIHALMGS</sequence>
<dbReference type="InterPro" id="IPR037523">
    <property type="entry name" value="VOC_core"/>
</dbReference>
<accession>A0ABQ5W9R7</accession>
<proteinExistence type="predicted"/>
<evidence type="ECO:0000313" key="3">
    <source>
        <dbReference type="Proteomes" id="UP001156691"/>
    </source>
</evidence>
<protein>
    <submittedName>
        <fullName evidence="2">Glyoxalase</fullName>
    </submittedName>
</protein>
<reference evidence="3" key="1">
    <citation type="journal article" date="2019" name="Int. J. Syst. Evol. Microbiol.">
        <title>The Global Catalogue of Microorganisms (GCM) 10K type strain sequencing project: providing services to taxonomists for standard genome sequencing and annotation.</title>
        <authorList>
            <consortium name="The Broad Institute Genomics Platform"/>
            <consortium name="The Broad Institute Genome Sequencing Center for Infectious Disease"/>
            <person name="Wu L."/>
            <person name="Ma J."/>
        </authorList>
    </citation>
    <scope>NUCLEOTIDE SEQUENCE [LARGE SCALE GENOMIC DNA]</scope>
    <source>
        <strain evidence="3">NBRC 112416</strain>
    </source>
</reference>
<evidence type="ECO:0000259" key="1">
    <source>
        <dbReference type="PROSITE" id="PS51819"/>
    </source>
</evidence>
<dbReference type="Proteomes" id="UP001156691">
    <property type="component" value="Unassembled WGS sequence"/>
</dbReference>
<feature type="domain" description="VOC" evidence="1">
    <location>
        <begin position="5"/>
        <end position="125"/>
    </location>
</feature>
<dbReference type="InterPro" id="IPR004360">
    <property type="entry name" value="Glyas_Fos-R_dOase_dom"/>
</dbReference>
<name>A0ABQ5W9R7_9HYPH</name>
<keyword evidence="3" id="KW-1185">Reference proteome</keyword>
<dbReference type="SUPFAM" id="SSF54593">
    <property type="entry name" value="Glyoxalase/Bleomycin resistance protein/Dihydroxybiphenyl dioxygenase"/>
    <property type="match status" value="1"/>
</dbReference>
<evidence type="ECO:0000313" key="2">
    <source>
        <dbReference type="EMBL" id="GLQ56788.1"/>
    </source>
</evidence>
<gene>
    <name evidence="2" type="ORF">GCM10010862_40470</name>
</gene>
<dbReference type="CDD" id="cd06587">
    <property type="entry name" value="VOC"/>
    <property type="match status" value="1"/>
</dbReference>
<dbReference type="EMBL" id="BSNS01000022">
    <property type="protein sequence ID" value="GLQ56788.1"/>
    <property type="molecule type" value="Genomic_DNA"/>
</dbReference>
<dbReference type="Gene3D" id="3.10.180.10">
    <property type="entry name" value="2,3-Dihydroxybiphenyl 1,2-Dioxygenase, domain 1"/>
    <property type="match status" value="1"/>
</dbReference>
<dbReference type="PROSITE" id="PS51819">
    <property type="entry name" value="VOC"/>
    <property type="match status" value="1"/>
</dbReference>
<dbReference type="InterPro" id="IPR029068">
    <property type="entry name" value="Glyas_Bleomycin-R_OHBP_Dase"/>
</dbReference>
<dbReference type="Pfam" id="PF00903">
    <property type="entry name" value="Glyoxalase"/>
    <property type="match status" value="1"/>
</dbReference>
<dbReference type="RefSeq" id="WP_284342190.1">
    <property type="nucleotide sequence ID" value="NZ_BSNS01000022.1"/>
</dbReference>
<comment type="caution">
    <text evidence="2">The sequence shown here is derived from an EMBL/GenBank/DDBJ whole genome shotgun (WGS) entry which is preliminary data.</text>
</comment>